<dbReference type="RefSeq" id="WP_241053320.1">
    <property type="nucleotide sequence ID" value="NZ_JAKZBV010000001.1"/>
</dbReference>
<name>A0ABS9U0B9_9MICC</name>
<reference evidence="1 3" key="1">
    <citation type="submission" date="2022-03" db="EMBL/GenBank/DDBJ databases">
        <title>Sinomonas sp. isolated from a soil.</title>
        <authorList>
            <person name="Han J."/>
            <person name="Kim D.-U."/>
        </authorList>
    </citation>
    <scope>NUCLEOTIDE SEQUENCE [LARGE SCALE GENOMIC DNA]</scope>
    <source>
        <strain evidence="1 3">5-5</strain>
    </source>
</reference>
<evidence type="ECO:0000313" key="3">
    <source>
        <dbReference type="Proteomes" id="UP001202922"/>
    </source>
</evidence>
<dbReference type="EMBL" id="JAKZBV010000001">
    <property type="protein sequence ID" value="MCH6471533.1"/>
    <property type="molecule type" value="Genomic_DNA"/>
</dbReference>
<gene>
    <name evidence="1" type="ORF">L0M17_07640</name>
    <name evidence="2" type="ORF">L0M17_16360</name>
</gene>
<sequence>MPTIEESVVIAAPPERVYDYLLDPASFAQFSGSIIYAELEGEGPVRTGSRIRGATKVLGRTVEWVVEYTDLDRPNKLATRSVEGRIELSTAYMMAPQGEGTHLTYRLETAAGLGGMFGKLADALVNKVYERQVRADLATLAEILTEH</sequence>
<dbReference type="InterPro" id="IPR023393">
    <property type="entry name" value="START-like_dom_sf"/>
</dbReference>
<dbReference type="Gene3D" id="3.30.530.20">
    <property type="match status" value="1"/>
</dbReference>
<evidence type="ECO:0000313" key="1">
    <source>
        <dbReference type="EMBL" id="MCH6469857.1"/>
    </source>
</evidence>
<dbReference type="EMBL" id="JAKZBV010000001">
    <property type="protein sequence ID" value="MCH6469857.1"/>
    <property type="molecule type" value="Genomic_DNA"/>
</dbReference>
<keyword evidence="3" id="KW-1185">Reference proteome</keyword>
<comment type="caution">
    <text evidence="1">The sequence shown here is derived from an EMBL/GenBank/DDBJ whole genome shotgun (WGS) entry which is preliminary data.</text>
</comment>
<dbReference type="InterPro" id="IPR019587">
    <property type="entry name" value="Polyketide_cyclase/dehydratase"/>
</dbReference>
<dbReference type="Proteomes" id="UP001202922">
    <property type="component" value="Unassembled WGS sequence"/>
</dbReference>
<proteinExistence type="predicted"/>
<accession>A0ABS9U0B9</accession>
<dbReference type="Pfam" id="PF10604">
    <property type="entry name" value="Polyketide_cyc2"/>
    <property type="match status" value="1"/>
</dbReference>
<dbReference type="SUPFAM" id="SSF55961">
    <property type="entry name" value="Bet v1-like"/>
    <property type="match status" value="1"/>
</dbReference>
<organism evidence="1 3">
    <name type="scientific">Sinomonas terrae</name>
    <dbReference type="NCBI Taxonomy" id="2908838"/>
    <lineage>
        <taxon>Bacteria</taxon>
        <taxon>Bacillati</taxon>
        <taxon>Actinomycetota</taxon>
        <taxon>Actinomycetes</taxon>
        <taxon>Micrococcales</taxon>
        <taxon>Micrococcaceae</taxon>
        <taxon>Sinomonas</taxon>
    </lineage>
</organism>
<evidence type="ECO:0000313" key="2">
    <source>
        <dbReference type="EMBL" id="MCH6471533.1"/>
    </source>
</evidence>
<protein>
    <submittedName>
        <fullName evidence="1">SRPBCC family protein</fullName>
    </submittedName>
</protein>